<accession>A0A914Y211</accession>
<dbReference type="GO" id="GO:0030276">
    <property type="term" value="F:clathrin binding"/>
    <property type="evidence" value="ECO:0007669"/>
    <property type="project" value="TreeGrafter"/>
</dbReference>
<proteinExistence type="inferred from homology"/>
<dbReference type="SMART" id="SM00273">
    <property type="entry name" value="ENTH"/>
    <property type="match status" value="1"/>
</dbReference>
<evidence type="ECO:0000256" key="3">
    <source>
        <dbReference type="ARBA" id="ARBA00022490"/>
    </source>
</evidence>
<dbReference type="InterPro" id="IPR008942">
    <property type="entry name" value="ENTH_VHS"/>
</dbReference>
<dbReference type="Pfam" id="PF01417">
    <property type="entry name" value="ENTH"/>
    <property type="match status" value="1"/>
</dbReference>
<feature type="domain" description="ENTH" evidence="7">
    <location>
        <begin position="1"/>
        <end position="104"/>
    </location>
</feature>
<dbReference type="AlphaFoldDB" id="A0A914Y211"/>
<dbReference type="PROSITE" id="PS50942">
    <property type="entry name" value="ENTH"/>
    <property type="match status" value="1"/>
</dbReference>
<keyword evidence="5" id="KW-0446">Lipid-binding</keyword>
<dbReference type="PANTHER" id="PTHR12276">
    <property type="entry name" value="EPSIN/ENT-RELATED"/>
    <property type="match status" value="1"/>
</dbReference>
<dbReference type="SUPFAM" id="SSF48464">
    <property type="entry name" value="ENTH/VHS domain"/>
    <property type="match status" value="1"/>
</dbReference>
<evidence type="ECO:0000313" key="9">
    <source>
        <dbReference type="WBParaSite" id="PSU_v2.g13271.t1"/>
    </source>
</evidence>
<sequence>MSEIAEDTKNAVFFQQIMQLIWQRLDEDQKQHRHIYKTLYLLEYLLKTGDEKVRIACLNNYQKIDKWRKFNHTENENGRGIENSKKAHAIIKIIENEEMFKHGRERYGKIRVRCLGNSSNMGPSTSSAPSSSKKTWKTEMKKRKSIEKAVEATKHFGEENAYQLAVALSEKEKEEIEHILEQEDEMIKIAIEESKNDLMEARPFEDTHERPFSPPPILTSLPPQQQELNTIEDISNAIMSLNFHLPQPPPPTFNDSFYKIERNPNLSSSFKNLPDLTTDFVPFASANNSIGTSSSLLSPPLNQVPDFPDDQFQVQSSKDIKKTPHYENIPDLSAYEFEAASKNSMHTSASANYLPELTVDSPAPAASTAPTATATSLNNVSLNPFINCSSNNDNDSLWDFGFVAPPSKMNDPWSSLSTTTTNFDYFNSDTVAPSSSAYVPKCSSAEAYQKMDKDFQAFNLSSQKYGESSEAPSSTNPFLNDPFFIDDRQYSRNNPFI</sequence>
<keyword evidence="3" id="KW-0963">Cytoplasm</keyword>
<dbReference type="PANTHER" id="PTHR12276:SF45">
    <property type="entry name" value="CLATHRIN INTERACTOR 1"/>
    <property type="match status" value="1"/>
</dbReference>
<comment type="subcellular location">
    <subcellularLocation>
        <location evidence="1">Cytoplasm</location>
    </subcellularLocation>
</comment>
<dbReference type="GO" id="GO:0005768">
    <property type="term" value="C:endosome"/>
    <property type="evidence" value="ECO:0007669"/>
    <property type="project" value="TreeGrafter"/>
</dbReference>
<comment type="similarity">
    <text evidence="2">Belongs to the epsin family.</text>
</comment>
<evidence type="ECO:0000256" key="2">
    <source>
        <dbReference type="ARBA" id="ARBA00010130"/>
    </source>
</evidence>
<dbReference type="Proteomes" id="UP000887577">
    <property type="component" value="Unplaced"/>
</dbReference>
<reference evidence="9" key="1">
    <citation type="submission" date="2022-11" db="UniProtKB">
        <authorList>
            <consortium name="WormBaseParasite"/>
        </authorList>
    </citation>
    <scope>IDENTIFICATION</scope>
</reference>
<dbReference type="GO" id="GO:0006897">
    <property type="term" value="P:endocytosis"/>
    <property type="evidence" value="ECO:0007669"/>
    <property type="project" value="TreeGrafter"/>
</dbReference>
<dbReference type="GO" id="GO:0005886">
    <property type="term" value="C:plasma membrane"/>
    <property type="evidence" value="ECO:0007669"/>
    <property type="project" value="TreeGrafter"/>
</dbReference>
<evidence type="ECO:0000313" key="8">
    <source>
        <dbReference type="Proteomes" id="UP000887577"/>
    </source>
</evidence>
<protein>
    <submittedName>
        <fullName evidence="9">ENTH domain-containing protein</fullName>
    </submittedName>
</protein>
<evidence type="ECO:0000256" key="6">
    <source>
        <dbReference type="SAM" id="MobiDB-lite"/>
    </source>
</evidence>
<feature type="compositionally biased region" description="Low complexity" evidence="6">
    <location>
        <begin position="118"/>
        <end position="133"/>
    </location>
</feature>
<evidence type="ECO:0000256" key="4">
    <source>
        <dbReference type="ARBA" id="ARBA00022553"/>
    </source>
</evidence>
<dbReference type="GO" id="GO:0030125">
    <property type="term" value="C:clathrin vesicle coat"/>
    <property type="evidence" value="ECO:0007669"/>
    <property type="project" value="TreeGrafter"/>
</dbReference>
<evidence type="ECO:0000259" key="7">
    <source>
        <dbReference type="PROSITE" id="PS50942"/>
    </source>
</evidence>
<dbReference type="SMART" id="SM00726">
    <property type="entry name" value="UIM"/>
    <property type="match status" value="2"/>
</dbReference>
<organism evidence="8 9">
    <name type="scientific">Panagrolaimus superbus</name>
    <dbReference type="NCBI Taxonomy" id="310955"/>
    <lineage>
        <taxon>Eukaryota</taxon>
        <taxon>Metazoa</taxon>
        <taxon>Ecdysozoa</taxon>
        <taxon>Nematoda</taxon>
        <taxon>Chromadorea</taxon>
        <taxon>Rhabditida</taxon>
        <taxon>Tylenchina</taxon>
        <taxon>Panagrolaimomorpha</taxon>
        <taxon>Panagrolaimoidea</taxon>
        <taxon>Panagrolaimidae</taxon>
        <taxon>Panagrolaimus</taxon>
    </lineage>
</organism>
<dbReference type="InterPro" id="IPR003903">
    <property type="entry name" value="UIM_dom"/>
</dbReference>
<feature type="region of interest" description="Disordered" evidence="6">
    <location>
        <begin position="118"/>
        <end position="139"/>
    </location>
</feature>
<dbReference type="GO" id="GO:0005543">
    <property type="term" value="F:phospholipid binding"/>
    <property type="evidence" value="ECO:0007669"/>
    <property type="project" value="TreeGrafter"/>
</dbReference>
<keyword evidence="4" id="KW-0597">Phosphoprotein</keyword>
<dbReference type="WBParaSite" id="PSU_v2.g13271.t1">
    <property type="protein sequence ID" value="PSU_v2.g13271.t1"/>
    <property type="gene ID" value="PSU_v2.g13271"/>
</dbReference>
<name>A0A914Y211_9BILA</name>
<keyword evidence="8" id="KW-1185">Reference proteome</keyword>
<dbReference type="InterPro" id="IPR013809">
    <property type="entry name" value="ENTH"/>
</dbReference>
<evidence type="ECO:0000256" key="1">
    <source>
        <dbReference type="ARBA" id="ARBA00004496"/>
    </source>
</evidence>
<dbReference type="Gene3D" id="1.25.40.90">
    <property type="match status" value="1"/>
</dbReference>
<evidence type="ECO:0000256" key="5">
    <source>
        <dbReference type="ARBA" id="ARBA00023121"/>
    </source>
</evidence>